<keyword evidence="1" id="KW-0472">Membrane</keyword>
<comment type="caution">
    <text evidence="2">The sequence shown here is derived from an EMBL/GenBank/DDBJ whole genome shotgun (WGS) entry which is preliminary data.</text>
</comment>
<dbReference type="Proteomes" id="UP001201701">
    <property type="component" value="Unassembled WGS sequence"/>
</dbReference>
<dbReference type="RefSeq" id="WP_239369874.1">
    <property type="nucleotide sequence ID" value="NZ_JAKREW010000040.1"/>
</dbReference>
<sequence length="276" mass="29300">MATNFHGRHSANVERPRGIDQLGLLLCAVLAVGITTAIAAFVAVWLPDLRPLLLREDGIVEMATAVFFATAAIGAGISVATWGLRTPLLLAGLIGFAEFMDETSFGSRLFGFQPPPLYGGGQLDGFHDLLVVAFRLAHELNPLFAWLLVASMFAISAALVAFVAMQFLKGLHGDPKRLSSHTLLLAHFAFIGLAQAIDISASSSHVMSAMEEVFELDAAILLAFYVLQQSSEAWIAYGGRAPDGAAGLERPFGVLSGSLGAANSRVAPKRPGHPHR</sequence>
<protein>
    <submittedName>
        <fullName evidence="2">Uncharacterized protein</fullName>
    </submittedName>
</protein>
<accession>A0ABS9QLN7</accession>
<reference evidence="2 3" key="1">
    <citation type="submission" date="2022-02" db="EMBL/GenBank/DDBJ databases">
        <title>Draft genome sequence of Mezorhizobium retamae strain IRAMC:0171 isolated from Retama raetam nodules.</title>
        <authorList>
            <person name="Bengaied R."/>
            <person name="Sbissi I."/>
            <person name="Huber K."/>
            <person name="Ghodbane F."/>
            <person name="Nouioui I."/>
            <person name="Tarhouni M."/>
            <person name="Gtari M."/>
        </authorList>
    </citation>
    <scope>NUCLEOTIDE SEQUENCE [LARGE SCALE GENOMIC DNA]</scope>
    <source>
        <strain evidence="2 3">IRAMC:0171</strain>
    </source>
</reference>
<feature type="transmembrane region" description="Helical" evidence="1">
    <location>
        <begin position="58"/>
        <end position="84"/>
    </location>
</feature>
<organism evidence="2 3">
    <name type="scientific">Mesorhizobium retamae</name>
    <dbReference type="NCBI Taxonomy" id="2912854"/>
    <lineage>
        <taxon>Bacteria</taxon>
        <taxon>Pseudomonadati</taxon>
        <taxon>Pseudomonadota</taxon>
        <taxon>Alphaproteobacteria</taxon>
        <taxon>Hyphomicrobiales</taxon>
        <taxon>Phyllobacteriaceae</taxon>
        <taxon>Mesorhizobium</taxon>
    </lineage>
</organism>
<feature type="transmembrane region" description="Helical" evidence="1">
    <location>
        <begin position="22"/>
        <end position="46"/>
    </location>
</feature>
<keyword evidence="1" id="KW-0812">Transmembrane</keyword>
<proteinExistence type="predicted"/>
<keyword evidence="3" id="KW-1185">Reference proteome</keyword>
<evidence type="ECO:0000313" key="2">
    <source>
        <dbReference type="EMBL" id="MCG7508360.1"/>
    </source>
</evidence>
<keyword evidence="1" id="KW-1133">Transmembrane helix</keyword>
<name>A0ABS9QLN7_9HYPH</name>
<feature type="transmembrane region" description="Helical" evidence="1">
    <location>
        <begin position="143"/>
        <end position="168"/>
    </location>
</feature>
<evidence type="ECO:0000313" key="3">
    <source>
        <dbReference type="Proteomes" id="UP001201701"/>
    </source>
</evidence>
<dbReference type="EMBL" id="JAKREW010000040">
    <property type="protein sequence ID" value="MCG7508360.1"/>
    <property type="molecule type" value="Genomic_DNA"/>
</dbReference>
<gene>
    <name evidence="2" type="ORF">L4923_25285</name>
</gene>
<evidence type="ECO:0000256" key="1">
    <source>
        <dbReference type="SAM" id="Phobius"/>
    </source>
</evidence>